<evidence type="ECO:0000313" key="4">
    <source>
        <dbReference type="Proteomes" id="UP000663845"/>
    </source>
</evidence>
<dbReference type="Proteomes" id="UP000663845">
    <property type="component" value="Unassembled WGS sequence"/>
</dbReference>
<feature type="region of interest" description="Disordered" evidence="1">
    <location>
        <begin position="1"/>
        <end position="36"/>
    </location>
</feature>
<accession>A0A815KMR3</accession>
<feature type="region of interest" description="Disordered" evidence="1">
    <location>
        <begin position="316"/>
        <end position="355"/>
    </location>
</feature>
<organism evidence="3 4">
    <name type="scientific">Adineta steineri</name>
    <dbReference type="NCBI Taxonomy" id="433720"/>
    <lineage>
        <taxon>Eukaryota</taxon>
        <taxon>Metazoa</taxon>
        <taxon>Spiralia</taxon>
        <taxon>Gnathifera</taxon>
        <taxon>Rotifera</taxon>
        <taxon>Eurotatoria</taxon>
        <taxon>Bdelloidea</taxon>
        <taxon>Adinetida</taxon>
        <taxon>Adinetidae</taxon>
        <taxon>Adineta</taxon>
    </lineage>
</organism>
<name>A0A815KMR3_9BILA</name>
<gene>
    <name evidence="3" type="ORF">JYZ213_LOCUS37448</name>
</gene>
<proteinExistence type="predicted"/>
<sequence length="649" mass="74904">MVASSTTSNATNNTDSESPTISETTSPSTTQDEVGRQDAISTNLPWNSNRHLSEWKNDEVLGWFQSHGLNELYNSLFAPDEVKDGTTLEKMLEVKLHNYERYQDYFTNRLASSPNDLSEDFDRFGQLLDSYFIDKYAHQFDVAFSFPGEIRDRVSRIAEKLCVKINRQDGKKRIFYDTYHKAELARPNLDLYLHTIYRHQTRLIVVFICDDYSRKEWCGLEPRAMRSLLNAHQNGRIMLLSVDGRNIEGVLDIDGYIDISRKNDNNVVDTIYSRLDGLGHPLSLSQPFHTSTQQPILEGVLSKSITLLRNVLRSIPPCSTPPNATTNTGSKLPPISETASPPTNQDEVGRPEAISTNLPWNSDRHISEWNIDEVLGWFQFHKLDKLYNCLFAPGEVKNGATLKKMFQMKRQNFEHYRVYYTNRLALNPDDLSKDFHDFNRSLDLYFINKYAHRFDVAFSFPGEIRNRVSQIADKLCVKINRQDGRKPIFYDNYHKAELARPNLDLYLHTIYRYQTRLIVVFMCDEYSRKEWCGLEARAIRSLLKTHQSDRIMLLTVDGKRIEGVLDIDGYMDISQENDDNVVDAIHSRLEALGHPLPLSQPLHTPTQQLILEGVLSKRIEILRNVLRSISPWYIIIVLLSYILGTIIGR</sequence>
<dbReference type="EMBL" id="CAJNOG010001000">
    <property type="protein sequence ID" value="CAF1395360.1"/>
    <property type="molecule type" value="Genomic_DNA"/>
</dbReference>
<evidence type="ECO:0000313" key="3">
    <source>
        <dbReference type="EMBL" id="CAF1395360.1"/>
    </source>
</evidence>
<keyword evidence="2" id="KW-1133">Transmembrane helix</keyword>
<protein>
    <recommendedName>
        <fullName evidence="5">TIR domain-containing protein</fullName>
    </recommendedName>
</protein>
<evidence type="ECO:0000256" key="2">
    <source>
        <dbReference type="SAM" id="Phobius"/>
    </source>
</evidence>
<evidence type="ECO:0008006" key="5">
    <source>
        <dbReference type="Google" id="ProtNLM"/>
    </source>
</evidence>
<evidence type="ECO:0000256" key="1">
    <source>
        <dbReference type="SAM" id="MobiDB-lite"/>
    </source>
</evidence>
<reference evidence="3" key="1">
    <citation type="submission" date="2021-02" db="EMBL/GenBank/DDBJ databases">
        <authorList>
            <person name="Nowell W R."/>
        </authorList>
    </citation>
    <scope>NUCLEOTIDE SEQUENCE</scope>
</reference>
<dbReference type="AlphaFoldDB" id="A0A815KMR3"/>
<feature type="compositionally biased region" description="Polar residues" evidence="1">
    <location>
        <begin position="337"/>
        <end position="346"/>
    </location>
</feature>
<comment type="caution">
    <text evidence="3">The sequence shown here is derived from an EMBL/GenBank/DDBJ whole genome shotgun (WGS) entry which is preliminary data.</text>
</comment>
<feature type="transmembrane region" description="Helical" evidence="2">
    <location>
        <begin position="630"/>
        <end position="648"/>
    </location>
</feature>
<feature type="compositionally biased region" description="Polar residues" evidence="1">
    <location>
        <begin position="321"/>
        <end position="330"/>
    </location>
</feature>
<keyword evidence="2" id="KW-0812">Transmembrane</keyword>
<feature type="compositionally biased region" description="Low complexity" evidence="1">
    <location>
        <begin position="1"/>
        <end position="30"/>
    </location>
</feature>
<keyword evidence="2" id="KW-0472">Membrane</keyword>